<dbReference type="EMBL" id="MLJW01000027">
    <property type="protein sequence ID" value="OIR09232.1"/>
    <property type="molecule type" value="Genomic_DNA"/>
</dbReference>
<dbReference type="SUPFAM" id="SSF56281">
    <property type="entry name" value="Metallo-hydrolase/oxidoreductase"/>
    <property type="match status" value="1"/>
</dbReference>
<dbReference type="PANTHER" id="PTHR15032:SF36">
    <property type="entry name" value="METALLO-BETA-LACTAMASE DOMAIN-CONTAINING PROTEIN"/>
    <property type="match status" value="1"/>
</dbReference>
<dbReference type="PANTHER" id="PTHR15032">
    <property type="entry name" value="N-ACYL-PHOSPHATIDYLETHANOLAMINE-HYDROLYZING PHOSPHOLIPASE D"/>
    <property type="match status" value="1"/>
</dbReference>
<dbReference type="InterPro" id="IPR036866">
    <property type="entry name" value="RibonucZ/Hydroxyglut_hydro"/>
</dbReference>
<dbReference type="InterPro" id="IPR001279">
    <property type="entry name" value="Metallo-B-lactamas"/>
</dbReference>
<evidence type="ECO:0000256" key="1">
    <source>
        <dbReference type="SAM" id="MobiDB-lite"/>
    </source>
</evidence>
<accession>A0A1J5SYW6</accession>
<dbReference type="GO" id="GO:0016787">
    <property type="term" value="F:hydrolase activity"/>
    <property type="evidence" value="ECO:0007669"/>
    <property type="project" value="UniProtKB-KW"/>
</dbReference>
<gene>
    <name evidence="3" type="ORF">GALL_84620</name>
</gene>
<keyword evidence="3" id="KW-0378">Hydrolase</keyword>
<dbReference type="GO" id="GO:0005737">
    <property type="term" value="C:cytoplasm"/>
    <property type="evidence" value="ECO:0007669"/>
    <property type="project" value="TreeGrafter"/>
</dbReference>
<reference evidence="3" key="1">
    <citation type="submission" date="2016-10" db="EMBL/GenBank/DDBJ databases">
        <title>Sequence of Gallionella enrichment culture.</title>
        <authorList>
            <person name="Poehlein A."/>
            <person name="Muehling M."/>
            <person name="Daniel R."/>
        </authorList>
    </citation>
    <scope>NUCLEOTIDE SEQUENCE</scope>
</reference>
<name>A0A1J5SYW6_9ZZZZ</name>
<feature type="region of interest" description="Disordered" evidence="1">
    <location>
        <begin position="1"/>
        <end position="32"/>
    </location>
</feature>
<evidence type="ECO:0000313" key="3">
    <source>
        <dbReference type="EMBL" id="OIR09232.1"/>
    </source>
</evidence>
<dbReference type="Pfam" id="PF12706">
    <property type="entry name" value="Lactamase_B_2"/>
    <property type="match status" value="1"/>
</dbReference>
<feature type="compositionally biased region" description="Basic and acidic residues" evidence="1">
    <location>
        <begin position="19"/>
        <end position="28"/>
    </location>
</feature>
<sequence>MGIQRTDQPGPDTAAAGHPRSDHCDGRRFFNPGGHVNRTLRDILRWKFGSKPAPWPASVPVSVRPPPAPPADGSIAATWVGHSTFLLQTARSAVLTDPVWSLRAGPAGVLGPRRVHPPAIPFESLPRINAILLSHDHYDHCDLPTLRRLARAWQPVVVTPLGNAELCRRAGLTRIIELDWWESCEPAPDLDVTLTPSRHWSNRLTGPRNGRLWGGFNLQASGRRVHFVGDTGYDAGLFPAIRERLGPPHLALVPIGAYEPRWFMAPQHCDPDEAVRIHLDLGAALSLAMHWGCWQLTDEPREEPVHRLHQARLRAGLPESAFQTPEPGDTVVI</sequence>
<proteinExistence type="predicted"/>
<evidence type="ECO:0000259" key="2">
    <source>
        <dbReference type="Pfam" id="PF12706"/>
    </source>
</evidence>
<dbReference type="AlphaFoldDB" id="A0A1J5SYW6"/>
<feature type="domain" description="Metallo-beta-lactamase" evidence="2">
    <location>
        <begin position="94"/>
        <end position="291"/>
    </location>
</feature>
<comment type="caution">
    <text evidence="3">The sequence shown here is derived from an EMBL/GenBank/DDBJ whole genome shotgun (WGS) entry which is preliminary data.</text>
</comment>
<organism evidence="3">
    <name type="scientific">mine drainage metagenome</name>
    <dbReference type="NCBI Taxonomy" id="410659"/>
    <lineage>
        <taxon>unclassified sequences</taxon>
        <taxon>metagenomes</taxon>
        <taxon>ecological metagenomes</taxon>
    </lineage>
</organism>
<protein>
    <submittedName>
        <fullName evidence="3">Metal-dependent hydrolase</fullName>
    </submittedName>
</protein>
<dbReference type="Gene3D" id="3.60.15.10">
    <property type="entry name" value="Ribonuclease Z/Hydroxyacylglutathione hydrolase-like"/>
    <property type="match status" value="1"/>
</dbReference>